<dbReference type="SMART" id="SM00387">
    <property type="entry name" value="HATPase_c"/>
    <property type="match status" value="1"/>
</dbReference>
<dbReference type="EC" id="2.7.13.3" evidence="3"/>
<keyword evidence="9" id="KW-1133">Transmembrane helix</keyword>
<keyword evidence="7" id="KW-0902">Two-component regulatory system</keyword>
<dbReference type="GO" id="GO:0004721">
    <property type="term" value="F:phosphoprotein phosphatase activity"/>
    <property type="evidence" value="ECO:0007669"/>
    <property type="project" value="TreeGrafter"/>
</dbReference>
<dbReference type="InterPro" id="IPR005467">
    <property type="entry name" value="His_kinase_dom"/>
</dbReference>
<evidence type="ECO:0000256" key="1">
    <source>
        <dbReference type="ARBA" id="ARBA00000085"/>
    </source>
</evidence>
<keyword evidence="9" id="KW-0472">Membrane</keyword>
<evidence type="ECO:0000313" key="11">
    <source>
        <dbReference type="EMBL" id="SUN47234.1"/>
    </source>
</evidence>
<dbReference type="FunFam" id="3.30.565.10:FF:000049">
    <property type="entry name" value="Two-component sensor histidine kinase"/>
    <property type="match status" value="1"/>
</dbReference>
<evidence type="ECO:0000256" key="2">
    <source>
        <dbReference type="ARBA" id="ARBA00004370"/>
    </source>
</evidence>
<dbReference type="InterPro" id="IPR003661">
    <property type="entry name" value="HisK_dim/P_dom"/>
</dbReference>
<gene>
    <name evidence="11" type="primary">phoR</name>
    <name evidence="11" type="ORF">NCTC12092_01360</name>
</gene>
<dbReference type="Pfam" id="PF02518">
    <property type="entry name" value="HATPase_c"/>
    <property type="match status" value="1"/>
</dbReference>
<evidence type="ECO:0000256" key="7">
    <source>
        <dbReference type="ARBA" id="ARBA00023012"/>
    </source>
</evidence>
<dbReference type="SUPFAM" id="SSF55874">
    <property type="entry name" value="ATPase domain of HSP90 chaperone/DNA topoisomerase II/histidine kinase"/>
    <property type="match status" value="1"/>
</dbReference>
<dbReference type="Gene3D" id="3.30.565.10">
    <property type="entry name" value="Histidine kinase-like ATPase, C-terminal domain"/>
    <property type="match status" value="1"/>
</dbReference>
<dbReference type="Gene3D" id="3.30.450.20">
    <property type="entry name" value="PAS domain"/>
    <property type="match status" value="1"/>
</dbReference>
<dbReference type="RefSeq" id="WP_115251135.1">
    <property type="nucleotide sequence ID" value="NZ_UHFF01000002.1"/>
</dbReference>
<dbReference type="NCBIfam" id="NF046044">
    <property type="entry name" value="PnpS"/>
    <property type="match status" value="1"/>
</dbReference>
<dbReference type="PANTHER" id="PTHR45453">
    <property type="entry name" value="PHOSPHATE REGULON SENSOR PROTEIN PHOR"/>
    <property type="match status" value="1"/>
</dbReference>
<evidence type="ECO:0000256" key="4">
    <source>
        <dbReference type="ARBA" id="ARBA00022553"/>
    </source>
</evidence>
<evidence type="ECO:0000256" key="5">
    <source>
        <dbReference type="ARBA" id="ARBA00022679"/>
    </source>
</evidence>
<dbReference type="PROSITE" id="PS50109">
    <property type="entry name" value="HIS_KIN"/>
    <property type="match status" value="1"/>
</dbReference>
<proteinExistence type="predicted"/>
<dbReference type="PRINTS" id="PR00344">
    <property type="entry name" value="BCTRLSENSOR"/>
</dbReference>
<dbReference type="FunFam" id="1.10.287.130:FF:000001">
    <property type="entry name" value="Two-component sensor histidine kinase"/>
    <property type="match status" value="1"/>
</dbReference>
<keyword evidence="8" id="KW-0175">Coiled coil</keyword>
<reference evidence="11 12" key="1">
    <citation type="submission" date="2018-06" db="EMBL/GenBank/DDBJ databases">
        <authorList>
            <consortium name="Pathogen Informatics"/>
            <person name="Doyle S."/>
        </authorList>
    </citation>
    <scope>NUCLEOTIDE SEQUENCE [LARGE SCALE GENOMIC DNA]</scope>
    <source>
        <strain evidence="11 12">NCTC12092</strain>
    </source>
</reference>
<dbReference type="GO" id="GO:0000155">
    <property type="term" value="F:phosphorelay sensor kinase activity"/>
    <property type="evidence" value="ECO:0007669"/>
    <property type="project" value="InterPro"/>
</dbReference>
<evidence type="ECO:0000256" key="3">
    <source>
        <dbReference type="ARBA" id="ARBA00012438"/>
    </source>
</evidence>
<dbReference type="InterPro" id="IPR004358">
    <property type="entry name" value="Sig_transdc_His_kin-like_C"/>
</dbReference>
<keyword evidence="5 11" id="KW-0808">Transferase</keyword>
<name>A0A380JS58_9STRE</name>
<dbReference type="GO" id="GO:0016036">
    <property type="term" value="P:cellular response to phosphate starvation"/>
    <property type="evidence" value="ECO:0007669"/>
    <property type="project" value="TreeGrafter"/>
</dbReference>
<evidence type="ECO:0000256" key="8">
    <source>
        <dbReference type="SAM" id="Coils"/>
    </source>
</evidence>
<evidence type="ECO:0000256" key="9">
    <source>
        <dbReference type="SAM" id="Phobius"/>
    </source>
</evidence>
<dbReference type="CDD" id="cd00082">
    <property type="entry name" value="HisKA"/>
    <property type="match status" value="1"/>
</dbReference>
<dbReference type="PANTHER" id="PTHR45453:SF1">
    <property type="entry name" value="PHOSPHATE REGULON SENSOR PROTEIN PHOR"/>
    <property type="match status" value="1"/>
</dbReference>
<evidence type="ECO:0000256" key="6">
    <source>
        <dbReference type="ARBA" id="ARBA00022777"/>
    </source>
</evidence>
<feature type="domain" description="Histidine kinase" evidence="10">
    <location>
        <begin position="224"/>
        <end position="439"/>
    </location>
</feature>
<dbReference type="CDD" id="cd00075">
    <property type="entry name" value="HATPase"/>
    <property type="match status" value="1"/>
</dbReference>
<comment type="catalytic activity">
    <reaction evidence="1">
        <text>ATP + protein L-histidine = ADP + protein N-phospho-L-histidine.</text>
        <dbReference type="EC" id="2.7.13.3"/>
    </reaction>
</comment>
<organism evidence="11 12">
    <name type="scientific">Streptococcus equi subsp. equi</name>
    <dbReference type="NCBI Taxonomy" id="148942"/>
    <lineage>
        <taxon>Bacteria</taxon>
        <taxon>Bacillati</taxon>
        <taxon>Bacillota</taxon>
        <taxon>Bacilli</taxon>
        <taxon>Lactobacillales</taxon>
        <taxon>Streptococcaceae</taxon>
        <taxon>Streptococcus</taxon>
    </lineage>
</organism>
<evidence type="ECO:0000313" key="12">
    <source>
        <dbReference type="Proteomes" id="UP000254461"/>
    </source>
</evidence>
<comment type="subcellular location">
    <subcellularLocation>
        <location evidence="2">Membrane</location>
    </subcellularLocation>
</comment>
<dbReference type="EMBL" id="UHFF01000002">
    <property type="protein sequence ID" value="SUN47234.1"/>
    <property type="molecule type" value="Genomic_DNA"/>
</dbReference>
<dbReference type="InterPro" id="IPR003594">
    <property type="entry name" value="HATPase_dom"/>
</dbReference>
<dbReference type="Gene3D" id="1.10.287.130">
    <property type="match status" value="1"/>
</dbReference>
<dbReference type="AlphaFoldDB" id="A0A380JS58"/>
<feature type="coiled-coil region" evidence="8">
    <location>
        <begin position="79"/>
        <end position="106"/>
    </location>
</feature>
<keyword evidence="4" id="KW-0597">Phosphoprotein</keyword>
<feature type="transmembrane region" description="Helical" evidence="9">
    <location>
        <begin position="31"/>
        <end position="51"/>
    </location>
</feature>
<dbReference type="Proteomes" id="UP000254461">
    <property type="component" value="Unassembled WGS sequence"/>
</dbReference>
<dbReference type="SMART" id="SM00388">
    <property type="entry name" value="HisKA"/>
    <property type="match status" value="1"/>
</dbReference>
<dbReference type="Pfam" id="PF00512">
    <property type="entry name" value="HisKA"/>
    <property type="match status" value="1"/>
</dbReference>
<dbReference type="InterPro" id="IPR050351">
    <property type="entry name" value="BphY/WalK/GraS-like"/>
</dbReference>
<protein>
    <recommendedName>
        <fullName evidence="3">histidine kinase</fullName>
        <ecNumber evidence="3">2.7.13.3</ecNumber>
    </recommendedName>
</protein>
<dbReference type="InterPro" id="IPR036097">
    <property type="entry name" value="HisK_dim/P_sf"/>
</dbReference>
<sequence length="441" mass="49552">MIGHLRRLSMLLGLCLLAALGLIWQGPHQVLTLIVLCTGLVASFYVLIMLFRWEREFRALNHYLLTASDHFLLVGQADLSAYAKQLTELKSDLLQKEARLKALSKNVEAVTSHLTMGMLLVSNQRELLLTSKSLPAYFPEAKPPFVVLEDLKRMDLIALVNQVFDQKQTLKKELTGLHDGDLILEVTLVPIFNQSHVVKEVLVLLYDLTAIRHYERLNLEFIANASHELRTPVTSIKGFAETIKEMPDDETSLKEDFLDIIYNESLRLERIVEHLLTLSKANKTPLDLTEFQLRSFLLYTGQSMRPQLEQKQLELSYALEDSIVVTSDQYLLSQIMLNLLSNAIQYTDNGGRIQLSSQRVAGGVAITVADTGIGISQIELDRIFERFYRVNKGRSRQSGGTGLGLAIVKELSQLLGGQITVTSQLGEGSQFTLFLPEAINK</sequence>
<dbReference type="InterPro" id="IPR036890">
    <property type="entry name" value="HATPase_C_sf"/>
</dbReference>
<keyword evidence="9" id="KW-0812">Transmembrane</keyword>
<evidence type="ECO:0000259" key="10">
    <source>
        <dbReference type="PROSITE" id="PS50109"/>
    </source>
</evidence>
<keyword evidence="6" id="KW-0418">Kinase</keyword>
<dbReference type="GO" id="GO:0005886">
    <property type="term" value="C:plasma membrane"/>
    <property type="evidence" value="ECO:0007669"/>
    <property type="project" value="TreeGrafter"/>
</dbReference>
<dbReference type="SUPFAM" id="SSF47384">
    <property type="entry name" value="Homodimeric domain of signal transducing histidine kinase"/>
    <property type="match status" value="1"/>
</dbReference>
<accession>A0A380JS58</accession>